<reference evidence="5 6" key="1">
    <citation type="submission" date="2019-06" db="EMBL/GenBank/DDBJ databases">
        <title>Sequencing the genomes of 1000 actinobacteria strains.</title>
        <authorList>
            <person name="Klenk H.-P."/>
        </authorList>
    </citation>
    <scope>NUCLEOTIDE SEQUENCE [LARGE SCALE GENOMIC DNA]</scope>
    <source>
        <strain evidence="5 6">DSM 102131</strain>
    </source>
</reference>
<proteinExistence type="predicted"/>
<dbReference type="PANTHER" id="PTHR45947:SF3">
    <property type="entry name" value="SULFOQUINOVOSYL TRANSFERASE SQD2"/>
    <property type="match status" value="1"/>
</dbReference>
<evidence type="ECO:0000256" key="1">
    <source>
        <dbReference type="ARBA" id="ARBA00022676"/>
    </source>
</evidence>
<feature type="domain" description="Glycosyl transferase family 1" evidence="3">
    <location>
        <begin position="227"/>
        <end position="395"/>
    </location>
</feature>
<comment type="caution">
    <text evidence="5">The sequence shown here is derived from an EMBL/GenBank/DDBJ whole genome shotgun (WGS) entry which is preliminary data.</text>
</comment>
<dbReference type="SUPFAM" id="SSF53756">
    <property type="entry name" value="UDP-Glycosyltransferase/glycogen phosphorylase"/>
    <property type="match status" value="1"/>
</dbReference>
<gene>
    <name evidence="5" type="ORF">FHX75_112079</name>
</gene>
<keyword evidence="2 5" id="KW-0808">Transferase</keyword>
<dbReference type="EMBL" id="VIXA01000001">
    <property type="protein sequence ID" value="TWG28920.1"/>
    <property type="molecule type" value="Genomic_DNA"/>
</dbReference>
<name>A0A561WYI5_9ACTN</name>
<dbReference type="RefSeq" id="WP_281290802.1">
    <property type="nucleotide sequence ID" value="NZ_VIXA01000001.1"/>
</dbReference>
<dbReference type="CDD" id="cd03794">
    <property type="entry name" value="GT4_WbuB-like"/>
    <property type="match status" value="1"/>
</dbReference>
<evidence type="ECO:0000259" key="3">
    <source>
        <dbReference type="Pfam" id="PF00534"/>
    </source>
</evidence>
<dbReference type="PANTHER" id="PTHR45947">
    <property type="entry name" value="SULFOQUINOVOSYL TRANSFERASE SQD2"/>
    <property type="match status" value="1"/>
</dbReference>
<dbReference type="GO" id="GO:0016758">
    <property type="term" value="F:hexosyltransferase activity"/>
    <property type="evidence" value="ECO:0007669"/>
    <property type="project" value="TreeGrafter"/>
</dbReference>
<dbReference type="Proteomes" id="UP000319927">
    <property type="component" value="Unassembled WGS sequence"/>
</dbReference>
<evidence type="ECO:0000313" key="5">
    <source>
        <dbReference type="EMBL" id="TWG28920.1"/>
    </source>
</evidence>
<dbReference type="AlphaFoldDB" id="A0A561WYI5"/>
<accession>A0A561WYI5</accession>
<protein>
    <submittedName>
        <fullName evidence="5">Glycosyltransferase involved in cell wall biosynthesis</fullName>
    </submittedName>
</protein>
<dbReference type="Pfam" id="PF00534">
    <property type="entry name" value="Glycos_transf_1"/>
    <property type="match status" value="1"/>
</dbReference>
<dbReference type="GO" id="GO:1901137">
    <property type="term" value="P:carbohydrate derivative biosynthetic process"/>
    <property type="evidence" value="ECO:0007669"/>
    <property type="project" value="UniProtKB-ARBA"/>
</dbReference>
<organism evidence="5 6">
    <name type="scientific">Micromonospora palomenae</name>
    <dbReference type="NCBI Taxonomy" id="1461247"/>
    <lineage>
        <taxon>Bacteria</taxon>
        <taxon>Bacillati</taxon>
        <taxon>Actinomycetota</taxon>
        <taxon>Actinomycetes</taxon>
        <taxon>Micromonosporales</taxon>
        <taxon>Micromonosporaceae</taxon>
        <taxon>Micromonospora</taxon>
    </lineage>
</organism>
<dbReference type="Pfam" id="PF13579">
    <property type="entry name" value="Glyco_trans_4_4"/>
    <property type="match status" value="1"/>
</dbReference>
<dbReference type="InterPro" id="IPR050194">
    <property type="entry name" value="Glycosyltransferase_grp1"/>
</dbReference>
<feature type="domain" description="Glycosyltransferase subfamily 4-like N-terminal" evidence="4">
    <location>
        <begin position="30"/>
        <end position="213"/>
    </location>
</feature>
<evidence type="ECO:0000259" key="4">
    <source>
        <dbReference type="Pfam" id="PF13579"/>
    </source>
</evidence>
<dbReference type="Gene3D" id="3.40.50.2000">
    <property type="entry name" value="Glycogen Phosphorylase B"/>
    <property type="match status" value="2"/>
</dbReference>
<sequence length="435" mass="46922">MRGHHVQSEGPCRATLITQWFPPEPTPVPLSIAHSLHRRGFEVDVLTGMPNYPDGKLKPGYRAWRRTTGTEHGLRVVRTPLYPSHNHSAAGRAANYLSYAASSSALGAKALRGADVALVYSGPATAATAAMTARLRWRTPYVAMVMDLWPDSVFASGFLTGGVSRRVAENALSWFTNQTYRRADHVTVTSPGQRDAIVARGVAPDRVSVVYNWVDEKVMHPTEPDGELRRQLGLTDEFVVMYGGNHGMAQRLDVAIEALARLDDLSDVHLVLVGDGIEKRALQSLADRLRLRTVHFLPAQPPERMAGLMASADIQLVSLADEPLFRITMPSKIQSIFACGQPVVACVPGDASRVVDEAGAGLTCPPGDPAGLAAALRQAHAASADRRRAMGQAGRAYYLEHMSESVSSQLLADVAVACAARNTGRVPRGRGQEMA</sequence>
<keyword evidence="1" id="KW-0328">Glycosyltransferase</keyword>
<evidence type="ECO:0000313" key="6">
    <source>
        <dbReference type="Proteomes" id="UP000319927"/>
    </source>
</evidence>
<dbReference type="InterPro" id="IPR001296">
    <property type="entry name" value="Glyco_trans_1"/>
</dbReference>
<dbReference type="InterPro" id="IPR028098">
    <property type="entry name" value="Glyco_trans_4-like_N"/>
</dbReference>
<evidence type="ECO:0000256" key="2">
    <source>
        <dbReference type="ARBA" id="ARBA00022679"/>
    </source>
</evidence>
<keyword evidence="6" id="KW-1185">Reference proteome</keyword>